<evidence type="ECO:0000256" key="2">
    <source>
        <dbReference type="SAM" id="MobiDB-lite"/>
    </source>
</evidence>
<dbReference type="RefSeq" id="WP_073173157.1">
    <property type="nucleotide sequence ID" value="NZ_FRDA01000027.1"/>
</dbReference>
<gene>
    <name evidence="3" type="ORF">SAMN05216593_12718</name>
</gene>
<dbReference type="OrthoDB" id="114754at2"/>
<dbReference type="InterPro" id="IPR036869">
    <property type="entry name" value="J_dom_sf"/>
</dbReference>
<reference evidence="3 4" key="1">
    <citation type="submission" date="2016-11" db="EMBL/GenBank/DDBJ databases">
        <authorList>
            <person name="Jaros S."/>
            <person name="Januszkiewicz K."/>
            <person name="Wedrychowicz H."/>
        </authorList>
    </citation>
    <scope>NUCLEOTIDE SEQUENCE [LARGE SCALE GENOMIC DNA]</scope>
    <source>
        <strain evidence="3 4">LMG 26898</strain>
    </source>
</reference>
<sequence>MNTPSASPRIAVQPSKPQLSKEQKRFNTLMEKLETRRALLQQWLTAWTPCEQIWACELIPLFKEQEENDVERVHLLDQANDRFRLNKKDRTTLQEIICELITGLLSAGHQGELKSLYLKYTGNDYDEDARQADERFRASLEETLGVELGDDVDLSSLDDLTDIIGEQIRARDEAAQGDRQPKKPSASEVRREQEQVESSQSVREIYRKLASALHPDREQDADERERKTSLMQRVNDAYANNDLLALLQMQMEIEQIDQEHVDSLSEKRLKHFNLILRDQLTEIEDEIHDRKMAIRERFIMEPDTDIRPKTVVAKCRKRVQLVNEHVQGMREELQLLTDPGELKDWLRYQRDLMMELDDFDEFIDMNGPDPFRDQFR</sequence>
<dbReference type="Gene3D" id="1.10.287.110">
    <property type="entry name" value="DnaJ domain"/>
    <property type="match status" value="1"/>
</dbReference>
<evidence type="ECO:0008006" key="5">
    <source>
        <dbReference type="Google" id="ProtNLM"/>
    </source>
</evidence>
<evidence type="ECO:0000313" key="3">
    <source>
        <dbReference type="EMBL" id="SHN30546.1"/>
    </source>
</evidence>
<feature type="region of interest" description="Disordered" evidence="2">
    <location>
        <begin position="170"/>
        <end position="201"/>
    </location>
</feature>
<protein>
    <recommendedName>
        <fullName evidence="5">DnaJ domain-containing protein</fullName>
    </recommendedName>
</protein>
<evidence type="ECO:0000256" key="1">
    <source>
        <dbReference type="ARBA" id="ARBA00023186"/>
    </source>
</evidence>
<evidence type="ECO:0000313" key="4">
    <source>
        <dbReference type="Proteomes" id="UP000183983"/>
    </source>
</evidence>
<dbReference type="InterPro" id="IPR001623">
    <property type="entry name" value="DnaJ_domain"/>
</dbReference>
<dbReference type="AlphaFoldDB" id="A0A1M7QHC1"/>
<feature type="compositionally biased region" description="Basic and acidic residues" evidence="2">
    <location>
        <begin position="170"/>
        <end position="181"/>
    </location>
</feature>
<organism evidence="3 4">
    <name type="scientific">Pseudomonas asturiensis</name>
    <dbReference type="NCBI Taxonomy" id="1190415"/>
    <lineage>
        <taxon>Bacteria</taxon>
        <taxon>Pseudomonadati</taxon>
        <taxon>Pseudomonadota</taxon>
        <taxon>Gammaproteobacteria</taxon>
        <taxon>Pseudomonadales</taxon>
        <taxon>Pseudomonadaceae</taxon>
        <taxon>Pseudomonas</taxon>
    </lineage>
</organism>
<proteinExistence type="predicted"/>
<dbReference type="STRING" id="1190415.SAMN05216593_12718"/>
<accession>A0A1M7QHC1</accession>
<name>A0A1M7QHC1_9PSED</name>
<dbReference type="CDD" id="cd06257">
    <property type="entry name" value="DnaJ"/>
    <property type="match status" value="1"/>
</dbReference>
<dbReference type="SUPFAM" id="SSF46565">
    <property type="entry name" value="Chaperone J-domain"/>
    <property type="match status" value="1"/>
</dbReference>
<dbReference type="Proteomes" id="UP000183983">
    <property type="component" value="Unassembled WGS sequence"/>
</dbReference>
<dbReference type="EMBL" id="FRDA01000027">
    <property type="protein sequence ID" value="SHN30546.1"/>
    <property type="molecule type" value="Genomic_DNA"/>
</dbReference>
<keyword evidence="1" id="KW-0143">Chaperone</keyword>